<reference evidence="2 3" key="1">
    <citation type="submission" date="2020-02" db="EMBL/GenBank/DDBJ databases">
        <title>Genome sequencing, annotation and comparative genomic analysis of Bacillus tequilensis EA-CB0015, an effective biological control agent against Pseudocercospora fijiensis in banana plants.</title>
        <authorList>
            <person name="Cuellar-Gaviria T.Z."/>
            <person name="Ju K.-S."/>
            <person name="Villegas-Escobar V."/>
        </authorList>
    </citation>
    <scope>NUCLEOTIDE SEQUENCE [LARGE SCALE GENOMIC DNA]</scope>
    <source>
        <strain evidence="2 3">EA-CB0015</strain>
    </source>
</reference>
<dbReference type="RefSeq" id="WP_167873707.1">
    <property type="nucleotide sequence ID" value="NZ_CP048852.1"/>
</dbReference>
<keyword evidence="1" id="KW-0812">Transmembrane</keyword>
<dbReference type="Proteomes" id="UP000501914">
    <property type="component" value="Chromosome"/>
</dbReference>
<evidence type="ECO:0008006" key="4">
    <source>
        <dbReference type="Google" id="ProtNLM"/>
    </source>
</evidence>
<proteinExistence type="predicted"/>
<keyword evidence="1" id="KW-1133">Transmembrane helix</keyword>
<dbReference type="EMBL" id="CP048852">
    <property type="protein sequence ID" value="QIW81968.1"/>
    <property type="molecule type" value="Genomic_DNA"/>
</dbReference>
<feature type="transmembrane region" description="Helical" evidence="1">
    <location>
        <begin position="111"/>
        <end position="137"/>
    </location>
</feature>
<sequence>MRNKKAEKLVLTGLILHIIQWVFLLWAFLKVKHLFSDYTIYNPNVIGGSMQSLSFIQMLRAMVYSGALVNYVLFFALVLLIYCVVLHAILIVLEMAAYVMIRRNPASSWRYFLTAAGVKLAILNIIGIPFLAAGFLLMKQEKAENGGTGTEKKRTSRIRIRRQGRRQNRIRRKSSLSVEYQKEKTI</sequence>
<evidence type="ECO:0000313" key="2">
    <source>
        <dbReference type="EMBL" id="QIW81968.1"/>
    </source>
</evidence>
<keyword evidence="3" id="KW-1185">Reference proteome</keyword>
<name>A0A6H0WP21_9BACI</name>
<accession>A0A6H0WP21</accession>
<keyword evidence="1" id="KW-0472">Membrane</keyword>
<feature type="transmembrane region" description="Helical" evidence="1">
    <location>
        <begin position="9"/>
        <end position="29"/>
    </location>
</feature>
<feature type="transmembrane region" description="Helical" evidence="1">
    <location>
        <begin position="71"/>
        <end position="99"/>
    </location>
</feature>
<dbReference type="KEGG" id="bteq:G4P54_20340"/>
<dbReference type="AlphaFoldDB" id="A0A6H0WP21"/>
<evidence type="ECO:0000256" key="1">
    <source>
        <dbReference type="SAM" id="Phobius"/>
    </source>
</evidence>
<protein>
    <recommendedName>
        <fullName evidence="4">Integral inner membrane protein</fullName>
    </recommendedName>
</protein>
<gene>
    <name evidence="2" type="ORF">G4P54_20340</name>
</gene>
<evidence type="ECO:0000313" key="3">
    <source>
        <dbReference type="Proteomes" id="UP000501914"/>
    </source>
</evidence>
<organism evidence="2 3">
    <name type="scientific">Bacillus tequilensis</name>
    <dbReference type="NCBI Taxonomy" id="227866"/>
    <lineage>
        <taxon>Bacteria</taxon>
        <taxon>Bacillati</taxon>
        <taxon>Bacillota</taxon>
        <taxon>Bacilli</taxon>
        <taxon>Bacillales</taxon>
        <taxon>Bacillaceae</taxon>
        <taxon>Bacillus</taxon>
    </lineage>
</organism>